<proteinExistence type="predicted"/>
<gene>
    <name evidence="1" type="ORF">METZ01_LOCUS53971</name>
</gene>
<reference evidence="1" key="1">
    <citation type="submission" date="2018-05" db="EMBL/GenBank/DDBJ databases">
        <authorList>
            <person name="Lanie J.A."/>
            <person name="Ng W.-L."/>
            <person name="Kazmierczak K.M."/>
            <person name="Andrzejewski T.M."/>
            <person name="Davidsen T.M."/>
            <person name="Wayne K.J."/>
            <person name="Tettelin H."/>
            <person name="Glass J.I."/>
            <person name="Rusch D."/>
            <person name="Podicherti R."/>
            <person name="Tsui H.-C.T."/>
            <person name="Winkler M.E."/>
        </authorList>
    </citation>
    <scope>NUCLEOTIDE SEQUENCE</scope>
</reference>
<dbReference type="GO" id="GO:0006261">
    <property type="term" value="P:DNA-templated DNA replication"/>
    <property type="evidence" value="ECO:0007669"/>
    <property type="project" value="TreeGrafter"/>
</dbReference>
<feature type="non-terminal residue" evidence="1">
    <location>
        <position position="1"/>
    </location>
</feature>
<dbReference type="SUPFAM" id="SSF52540">
    <property type="entry name" value="P-loop containing nucleoside triphosphate hydrolases"/>
    <property type="match status" value="1"/>
</dbReference>
<evidence type="ECO:0000313" key="1">
    <source>
        <dbReference type="EMBL" id="SVA01117.1"/>
    </source>
</evidence>
<evidence type="ECO:0008006" key="2">
    <source>
        <dbReference type="Google" id="ProtNLM"/>
    </source>
</evidence>
<sequence length="370" mass="41504">VWNRLAAISRGDRVGNAYLFHGPAGVGKEGMAIQFASLLNCQNPTDEPCLNCPSCAKFKSLQHPNIHIVVPFPRDKDINKDDPPLKALSPKTLEMLIELMKQKGCDPYIKLELPRAKTILINSVREIREKVYLKAVEAGQKMVLIFEAEKLMSQQGESANALLKILEEPPDGTTLILCTEYQERLSETIRSRCQSIFFPAVPESVIAPFLEENFQVSSEEAVLVAHLSQGNVRMGKSLAESDLTDVTATLQSLLSWAVSGTESGWRKFIAHGVATYRSSPPELMFQLQLLSYWFRDAFHAQKLNGESSFILSMLEEEVRKFSHRFPEADYTRIITAVEKCADSLARNFQLNLVLMDLLMEVRDGLKGATR</sequence>
<dbReference type="PANTHER" id="PTHR11669">
    <property type="entry name" value="REPLICATION FACTOR C / DNA POLYMERASE III GAMMA-TAU SUBUNIT"/>
    <property type="match status" value="1"/>
</dbReference>
<name>A0A381SFN3_9ZZZZ</name>
<organism evidence="1">
    <name type="scientific">marine metagenome</name>
    <dbReference type="NCBI Taxonomy" id="408172"/>
    <lineage>
        <taxon>unclassified sequences</taxon>
        <taxon>metagenomes</taxon>
        <taxon>ecological metagenomes</taxon>
    </lineage>
</organism>
<dbReference type="InterPro" id="IPR050238">
    <property type="entry name" value="DNA_Rep/Repair_Clamp_Loader"/>
</dbReference>
<dbReference type="Pfam" id="PF13177">
    <property type="entry name" value="DNA_pol3_delta2"/>
    <property type="match status" value="1"/>
</dbReference>
<accession>A0A381SFN3</accession>
<dbReference type="InterPro" id="IPR027417">
    <property type="entry name" value="P-loop_NTPase"/>
</dbReference>
<protein>
    <recommendedName>
        <fullName evidence="2">DNA-directed DNA polymerase</fullName>
    </recommendedName>
</protein>
<dbReference type="EMBL" id="UINC01002871">
    <property type="protein sequence ID" value="SVA01117.1"/>
    <property type="molecule type" value="Genomic_DNA"/>
</dbReference>
<dbReference type="AlphaFoldDB" id="A0A381SFN3"/>
<dbReference type="PANTHER" id="PTHR11669:SF8">
    <property type="entry name" value="DNA POLYMERASE III SUBUNIT DELTA"/>
    <property type="match status" value="1"/>
</dbReference>
<dbReference type="Gene3D" id="3.40.50.300">
    <property type="entry name" value="P-loop containing nucleotide triphosphate hydrolases"/>
    <property type="match status" value="1"/>
</dbReference>